<dbReference type="InterPro" id="IPR050838">
    <property type="entry name" value="Ketopantoate_reductase"/>
</dbReference>
<dbReference type="AlphaFoldDB" id="G8ZXJ6"/>
<sequence>MTSIPRVYSLVNNPITSLLAYEIAQLPSQPKVPQVVLLLNDMKKLSRFLENDSKLTIQKNNDTDYHHSQFMASHLPPVYSTGEVATIPNAIFSGPHVKGLVQSIQKYKKSLNDRSNVLLVNPPVGVIENLYMNVWQTKESRPNLLIGITARKERSVAVSVNEFHINVKKPKLTLRISPVPKDLFHYNEDLQSDEIRNMRERNDLVKLLESTTENKSGVLSLDLLFYPYGELLLIRLEKLIIESCIEPLAALYGCRYRHELFKIEHAKNLIMDMIKEQVWILRCAYPFLANIPNVKTALDYDRLYSVVLRELEQGGNKFTRMLYEIDQLQGTNISELTGFFMRIANYRKIDCKLNNTITNLVMGKAALARQKTFDYKYL</sequence>
<dbReference type="GO" id="GO:0008677">
    <property type="term" value="F:2-dehydropantoate 2-reductase activity"/>
    <property type="evidence" value="ECO:0007669"/>
    <property type="project" value="TreeGrafter"/>
</dbReference>
<organism evidence="2 3">
    <name type="scientific">Torulaspora delbrueckii</name>
    <name type="common">Yeast</name>
    <name type="synonym">Candida colliculosa</name>
    <dbReference type="NCBI Taxonomy" id="4950"/>
    <lineage>
        <taxon>Eukaryota</taxon>
        <taxon>Fungi</taxon>
        <taxon>Dikarya</taxon>
        <taxon>Ascomycota</taxon>
        <taxon>Saccharomycotina</taxon>
        <taxon>Saccharomycetes</taxon>
        <taxon>Saccharomycetales</taxon>
        <taxon>Saccharomycetaceae</taxon>
        <taxon>Torulaspora</taxon>
    </lineage>
</organism>
<dbReference type="PANTHER" id="PTHR43765:SF4">
    <property type="entry name" value="CYTOCHROME B TRANSLATIONAL ACTIVATOR PROTEIN CBS2"/>
    <property type="match status" value="1"/>
</dbReference>
<dbReference type="eggNOG" id="ENOG502RI8G">
    <property type="taxonomic scope" value="Eukaryota"/>
</dbReference>
<dbReference type="Pfam" id="PF08546">
    <property type="entry name" value="ApbA_C"/>
    <property type="match status" value="1"/>
</dbReference>
<dbReference type="PANTHER" id="PTHR43765">
    <property type="entry name" value="2-DEHYDROPANTOATE 2-REDUCTASE-RELATED"/>
    <property type="match status" value="1"/>
</dbReference>
<dbReference type="HOGENOM" id="CLU_031468_10_2_1"/>
<dbReference type="InParanoid" id="G8ZXJ6"/>
<dbReference type="FunCoup" id="G8ZXJ6">
    <property type="interactions" value="36"/>
</dbReference>
<feature type="domain" description="Ketopantoate reductase C-terminal" evidence="1">
    <location>
        <begin position="232"/>
        <end position="364"/>
    </location>
</feature>
<name>G8ZXJ6_TORDE</name>
<dbReference type="GO" id="GO:0050661">
    <property type="term" value="F:NADP binding"/>
    <property type="evidence" value="ECO:0007669"/>
    <property type="project" value="TreeGrafter"/>
</dbReference>
<dbReference type="GO" id="GO:0005761">
    <property type="term" value="C:mitochondrial ribosome"/>
    <property type="evidence" value="ECO:0007669"/>
    <property type="project" value="EnsemblFungi"/>
</dbReference>
<evidence type="ECO:0000313" key="3">
    <source>
        <dbReference type="Proteomes" id="UP000005627"/>
    </source>
</evidence>
<dbReference type="InterPro" id="IPR013752">
    <property type="entry name" value="KPA_reductase"/>
</dbReference>
<protein>
    <recommendedName>
        <fullName evidence="1">Ketopantoate reductase C-terminal domain-containing protein</fullName>
    </recommendedName>
</protein>
<keyword evidence="3" id="KW-1185">Reference proteome</keyword>
<dbReference type="EMBL" id="HE616747">
    <property type="protein sequence ID" value="CCE93340.1"/>
    <property type="molecule type" value="Genomic_DNA"/>
</dbReference>
<dbReference type="InterPro" id="IPR013328">
    <property type="entry name" value="6PGD_dom2"/>
</dbReference>
<dbReference type="Proteomes" id="UP000005627">
    <property type="component" value="Chromosome 6"/>
</dbReference>
<dbReference type="GO" id="GO:0045182">
    <property type="term" value="F:translation regulator activity"/>
    <property type="evidence" value="ECO:0007669"/>
    <property type="project" value="EnsemblFungi"/>
</dbReference>
<dbReference type="KEGG" id="tdl:TDEL_0F05290"/>
<dbReference type="RefSeq" id="XP_003682551.1">
    <property type="nucleotide sequence ID" value="XM_003682503.1"/>
</dbReference>
<reference evidence="2 3" key="1">
    <citation type="journal article" date="2011" name="Proc. Natl. Acad. Sci. U.S.A.">
        <title>Evolutionary erosion of yeast sex chromosomes by mating-type switching accidents.</title>
        <authorList>
            <person name="Gordon J.L."/>
            <person name="Armisen D."/>
            <person name="Proux-Wera E."/>
            <person name="Oheigeartaigh S.S."/>
            <person name="Byrne K.P."/>
            <person name="Wolfe K.H."/>
        </authorList>
    </citation>
    <scope>NUCLEOTIDE SEQUENCE [LARGE SCALE GENOMIC DNA]</scope>
    <source>
        <strain evidence="3">ATCC 10662 / CBS 1146 / NBRC 0425 / NCYC 2629 / NRRL Y-866</strain>
    </source>
</reference>
<dbReference type="OrthoDB" id="73846at2759"/>
<dbReference type="Gene3D" id="1.10.1040.10">
    <property type="entry name" value="N-(1-d-carboxylethyl)-l-norvaline Dehydrogenase, domain 2"/>
    <property type="match status" value="1"/>
</dbReference>
<accession>G8ZXJ6</accession>
<dbReference type="InterPro" id="IPR008927">
    <property type="entry name" value="6-PGluconate_DH-like_C_sf"/>
</dbReference>
<evidence type="ECO:0000313" key="2">
    <source>
        <dbReference type="EMBL" id="CCE93340.1"/>
    </source>
</evidence>
<dbReference type="STRING" id="1076872.G8ZXJ6"/>
<dbReference type="SUPFAM" id="SSF48179">
    <property type="entry name" value="6-phosphogluconate dehydrogenase C-terminal domain-like"/>
    <property type="match status" value="1"/>
</dbReference>
<dbReference type="GO" id="GO:0070131">
    <property type="term" value="P:positive regulation of mitochondrial translation"/>
    <property type="evidence" value="ECO:0007669"/>
    <property type="project" value="EnsemblFungi"/>
</dbReference>
<dbReference type="GeneID" id="11504211"/>
<gene>
    <name evidence="2" type="primary">TDEL0F05290</name>
    <name evidence="2" type="ORF">TDEL_0F05290</name>
</gene>
<evidence type="ECO:0000259" key="1">
    <source>
        <dbReference type="Pfam" id="PF08546"/>
    </source>
</evidence>
<proteinExistence type="predicted"/>